<evidence type="ECO:0000313" key="1">
    <source>
        <dbReference type="EMBL" id="GJE97233.1"/>
    </source>
</evidence>
<reference evidence="1 2" key="1">
    <citation type="submission" date="2021-08" db="EMBL/GenBank/DDBJ databases">
        <title>Draft Genome Sequence of Phanerochaete sordida strain YK-624.</title>
        <authorList>
            <person name="Mori T."/>
            <person name="Dohra H."/>
            <person name="Suzuki T."/>
            <person name="Kawagishi H."/>
            <person name="Hirai H."/>
        </authorList>
    </citation>
    <scope>NUCLEOTIDE SEQUENCE [LARGE SCALE GENOMIC DNA]</scope>
    <source>
        <strain evidence="1 2">YK-624</strain>
    </source>
</reference>
<dbReference type="InterPro" id="IPR011047">
    <property type="entry name" value="Quinoprotein_ADH-like_sf"/>
</dbReference>
<dbReference type="AlphaFoldDB" id="A0A9P3GJU9"/>
<proteinExistence type="predicted"/>
<keyword evidence="2" id="KW-1185">Reference proteome</keyword>
<dbReference type="EMBL" id="BPQB01000069">
    <property type="protein sequence ID" value="GJE97233.1"/>
    <property type="molecule type" value="Genomic_DNA"/>
</dbReference>
<name>A0A9P3GJU9_9APHY</name>
<accession>A0A9P3GJU9</accession>
<dbReference type="InterPro" id="IPR015943">
    <property type="entry name" value="WD40/YVTN_repeat-like_dom_sf"/>
</dbReference>
<evidence type="ECO:0000313" key="2">
    <source>
        <dbReference type="Proteomes" id="UP000703269"/>
    </source>
</evidence>
<protein>
    <submittedName>
        <fullName evidence="1">WD40 repeat domain-containing protein</fullName>
    </submittedName>
</protein>
<dbReference type="Proteomes" id="UP000703269">
    <property type="component" value="Unassembled WGS sequence"/>
</dbReference>
<dbReference type="OrthoDB" id="538223at2759"/>
<dbReference type="Gene3D" id="2.130.10.10">
    <property type="entry name" value="YVTN repeat-like/Quinoprotein amine dehydrogenase"/>
    <property type="match status" value="2"/>
</dbReference>
<sequence>MFKLHQPSTPAQIYAHSLKQLSLGRALWYPEPHDTGEPQVGDVGYLSDGAFVRLFNLDTSDPNKKVTYWKPRSFVVDEELPEGVLKIDRRRQPLARGEYSSHGVEKRKVHASADITAGPNASVGLSAEYSCKATFGAVLELKSDPHAQTIYENTELKEYILRNHGKWRTYVTNVLKQPVRGRDLVMISGWVKTEANWAAAAFASTHVSSSVSLSGQAGGVASVSTGASRATSMTGPTMHRHGEAFLEGSADTTLQHATDQCVFVKRYKVRHRMAFLRRIVAGAGNHQLPRSSGGGTLGEMKLEAREEEYVGCSCEDDDGESTDDPVDVLLGYIFETSPVDVAIAGDDDVDAITGGNRIVDLSSYLRKVRPPVTVTGGAGLFSVDDVVRHKCLRHVLLGARTRRSRFRPDVEPGTNSGRFLTVKDVRGRIGASLHGGRPVLLPALALKDPCNPSKGGPTHLAVSADRSYIAAVFGSSDITIFRADDARPIQRLRLEDRRLEAHLSHAESVRGDQHRASESLVDASYLKFSPDGRTLVSVWQTNGLNTSFVVVFWDVRSGCATPARIASPNGSATVTTIAWDLSQARIALATQTSGVPSLDIWNVASGYRLSTIQLPSDFRLSTIFRVDFIRNSAGNDIICFGGPESCHIYDLEAKSYLSSIHASSHLLAGPATVIPAGIHPSPGVRLLSELEKGKAMAVRDAYTGDELLQLSHPNPLILPAGLSPDGTEAFVTCREEHALLTYDIRTGALRHVYQIQGDAARGAYSPDGRFLAVALMSGDIQVYDSRSTKLLLTIEGGEANLRDHRGFARALFSEGWNTRVTFAPVPIDKFVFLADSETLLVERVDDTHLINVADTARMRA</sequence>
<dbReference type="SUPFAM" id="SSF50998">
    <property type="entry name" value="Quinoprotein alcohol dehydrogenase-like"/>
    <property type="match status" value="1"/>
</dbReference>
<comment type="caution">
    <text evidence="1">The sequence shown here is derived from an EMBL/GenBank/DDBJ whole genome shotgun (WGS) entry which is preliminary data.</text>
</comment>
<gene>
    <name evidence="1" type="ORF">PsYK624_134460</name>
</gene>
<organism evidence="1 2">
    <name type="scientific">Phanerochaete sordida</name>
    <dbReference type="NCBI Taxonomy" id="48140"/>
    <lineage>
        <taxon>Eukaryota</taxon>
        <taxon>Fungi</taxon>
        <taxon>Dikarya</taxon>
        <taxon>Basidiomycota</taxon>
        <taxon>Agaricomycotina</taxon>
        <taxon>Agaricomycetes</taxon>
        <taxon>Polyporales</taxon>
        <taxon>Phanerochaetaceae</taxon>
        <taxon>Phanerochaete</taxon>
    </lineage>
</organism>